<sequence>MASSLFERLRHYYHDDKEPEPLISVTTAVWCSILCTILYVAPLYTSKATRPGPTLSRDAPSLIKARIRAVMVSCLCCSVATFYFIVRSGRSTPLQSLQLLGWWPIGPPEIGKSLLLTALLFMGPLFEMGIAEGRWRNWVRGRTLVQTLRSWTGWRNYVAGPITEEITFRSIIIVIHLMAKMSPGRIVFLTPLYFGIAHINHFYETKLAQPDTPLLPVLVRSLFQFTYTTIFGWYATFLYLRTGSLLAVVLVHSFCNYCGLPRLWGRVETSIPIESTLIRAAKFDEDENIFGRVDEATGIGWSVAYYILLFAGVGLFYYQFWPLTESSKALVSFSSKIH</sequence>
<accession>A0A059JGH6</accession>
<dbReference type="Pfam" id="PF02517">
    <property type="entry name" value="Rce1-like"/>
    <property type="match status" value="1"/>
</dbReference>
<keyword evidence="5" id="KW-0378">Hydrolase</keyword>
<feature type="transmembrane region" description="Helical" evidence="11">
    <location>
        <begin position="65"/>
        <end position="86"/>
    </location>
</feature>
<evidence type="ECO:0000313" key="14">
    <source>
        <dbReference type="Proteomes" id="UP000024533"/>
    </source>
</evidence>
<organism evidence="13 14">
    <name type="scientific">Trichophyton interdigitale (strain MR816)</name>
    <dbReference type="NCBI Taxonomy" id="1215338"/>
    <lineage>
        <taxon>Eukaryota</taxon>
        <taxon>Fungi</taxon>
        <taxon>Dikarya</taxon>
        <taxon>Ascomycota</taxon>
        <taxon>Pezizomycotina</taxon>
        <taxon>Eurotiomycetes</taxon>
        <taxon>Eurotiomycetidae</taxon>
        <taxon>Onygenales</taxon>
        <taxon>Arthrodermataceae</taxon>
        <taxon>Trichophyton</taxon>
    </lineage>
</organism>
<evidence type="ECO:0000256" key="8">
    <source>
        <dbReference type="ARBA" id="ARBA00023136"/>
    </source>
</evidence>
<dbReference type="OrthoDB" id="271604at2759"/>
<comment type="similarity">
    <text evidence="2">Belongs to the peptidase U48 family.</text>
</comment>
<keyword evidence="4 11" id="KW-0812">Transmembrane</keyword>
<feature type="transmembrane region" description="Helical" evidence="11">
    <location>
        <begin position="22"/>
        <end position="44"/>
    </location>
</feature>
<keyword evidence="14" id="KW-1185">Reference proteome</keyword>
<evidence type="ECO:0000256" key="3">
    <source>
        <dbReference type="ARBA" id="ARBA00022670"/>
    </source>
</evidence>
<evidence type="ECO:0000256" key="6">
    <source>
        <dbReference type="ARBA" id="ARBA00022824"/>
    </source>
</evidence>
<dbReference type="GO" id="GO:0071586">
    <property type="term" value="P:CAAX-box protein processing"/>
    <property type="evidence" value="ECO:0007669"/>
    <property type="project" value="InterPro"/>
</dbReference>
<proteinExistence type="inferred from homology"/>
<evidence type="ECO:0000256" key="2">
    <source>
        <dbReference type="ARBA" id="ARBA00006897"/>
    </source>
</evidence>
<evidence type="ECO:0000313" key="13">
    <source>
        <dbReference type="EMBL" id="KDB26889.1"/>
    </source>
</evidence>
<dbReference type="GO" id="GO:0005789">
    <property type="term" value="C:endoplasmic reticulum membrane"/>
    <property type="evidence" value="ECO:0007669"/>
    <property type="project" value="UniProtKB-SubCell"/>
</dbReference>
<keyword evidence="3" id="KW-0645">Protease</keyword>
<comment type="subcellular location">
    <subcellularLocation>
        <location evidence="1">Endoplasmic reticulum membrane</location>
        <topology evidence="1">Multi-pass membrane protein</topology>
    </subcellularLocation>
</comment>
<keyword evidence="7 11" id="KW-1133">Transmembrane helix</keyword>
<feature type="transmembrane region" description="Helical" evidence="11">
    <location>
        <begin position="299"/>
        <end position="318"/>
    </location>
</feature>
<dbReference type="AlphaFoldDB" id="A0A059JGH6"/>
<dbReference type="STRING" id="1215338.A0A059JGH6"/>
<dbReference type="Proteomes" id="UP000024533">
    <property type="component" value="Unassembled WGS sequence"/>
</dbReference>
<keyword evidence="6" id="KW-0256">Endoplasmic reticulum</keyword>
<dbReference type="InterPro" id="IPR039731">
    <property type="entry name" value="Rce1"/>
</dbReference>
<protein>
    <recommendedName>
        <fullName evidence="10">intramembrane prenyl-peptidase Rce1</fullName>
        <ecNumber evidence="10">3.4.26.1</ecNumber>
    </recommendedName>
</protein>
<evidence type="ECO:0000256" key="10">
    <source>
        <dbReference type="ARBA" id="ARBA00049729"/>
    </source>
</evidence>
<dbReference type="GO" id="GO:0004222">
    <property type="term" value="F:metalloendopeptidase activity"/>
    <property type="evidence" value="ECO:0007669"/>
    <property type="project" value="InterPro"/>
</dbReference>
<dbReference type="EMBL" id="AOKY01000095">
    <property type="protein sequence ID" value="KDB26889.1"/>
    <property type="molecule type" value="Genomic_DNA"/>
</dbReference>
<evidence type="ECO:0000256" key="11">
    <source>
        <dbReference type="SAM" id="Phobius"/>
    </source>
</evidence>
<evidence type="ECO:0000259" key="12">
    <source>
        <dbReference type="Pfam" id="PF02517"/>
    </source>
</evidence>
<feature type="domain" description="CAAX prenyl protease 2/Lysostaphin resistance protein A-like" evidence="12">
    <location>
        <begin position="151"/>
        <end position="257"/>
    </location>
</feature>
<name>A0A059JGH6_TRIIM</name>
<reference evidence="13 14" key="1">
    <citation type="submission" date="2014-02" db="EMBL/GenBank/DDBJ databases">
        <title>The Genome Sequence of Trichophyton interdigitale MR816.</title>
        <authorList>
            <consortium name="The Broad Institute Genomics Platform"/>
            <person name="Cuomo C.A."/>
            <person name="White T.C."/>
            <person name="Graser Y."/>
            <person name="Martinez-Rossi N."/>
            <person name="Heitman J."/>
            <person name="Young S.K."/>
            <person name="Zeng Q."/>
            <person name="Gargeya S."/>
            <person name="Abouelleil A."/>
            <person name="Alvarado L."/>
            <person name="Chapman S.B."/>
            <person name="Gainer-Dewar J."/>
            <person name="Goldberg J."/>
            <person name="Griggs A."/>
            <person name="Gujja S."/>
            <person name="Hansen M."/>
            <person name="Howarth C."/>
            <person name="Imamovic A."/>
            <person name="Larimer J."/>
            <person name="Martinez D."/>
            <person name="Murphy C."/>
            <person name="Pearson M.D."/>
            <person name="Persinoti G."/>
            <person name="Poon T."/>
            <person name="Priest M."/>
            <person name="Roberts A.D."/>
            <person name="Saif S."/>
            <person name="Shea T.D."/>
            <person name="Sykes S.N."/>
            <person name="Wortman J."/>
            <person name="Nusbaum C."/>
            <person name="Birren B."/>
        </authorList>
    </citation>
    <scope>NUCLEOTIDE SEQUENCE [LARGE SCALE GENOMIC DNA]</scope>
    <source>
        <strain evidence="13 14">MR816</strain>
    </source>
</reference>
<evidence type="ECO:0000256" key="9">
    <source>
        <dbReference type="ARBA" id="ARBA00047280"/>
    </source>
</evidence>
<dbReference type="HOGENOM" id="CLU_049909_1_1_1"/>
<evidence type="ECO:0000256" key="7">
    <source>
        <dbReference type="ARBA" id="ARBA00022989"/>
    </source>
</evidence>
<keyword evidence="8 11" id="KW-0472">Membrane</keyword>
<dbReference type="OMA" id="HSFCNWC"/>
<dbReference type="PANTHER" id="PTHR13046">
    <property type="entry name" value="PROTEASE U48 CAAX PRENYL PROTEASE RCE1"/>
    <property type="match status" value="1"/>
</dbReference>
<evidence type="ECO:0000256" key="5">
    <source>
        <dbReference type="ARBA" id="ARBA00022801"/>
    </source>
</evidence>
<dbReference type="InterPro" id="IPR003675">
    <property type="entry name" value="Rce1/LyrA-like_dom"/>
</dbReference>
<dbReference type="EC" id="3.4.26.1" evidence="10"/>
<dbReference type="PANTHER" id="PTHR13046:SF0">
    <property type="entry name" value="CAAX PRENYL PROTEASE 2"/>
    <property type="match status" value="1"/>
</dbReference>
<feature type="transmembrane region" description="Helical" evidence="11">
    <location>
        <begin position="186"/>
        <end position="203"/>
    </location>
</feature>
<evidence type="ECO:0000256" key="4">
    <source>
        <dbReference type="ARBA" id="ARBA00022692"/>
    </source>
</evidence>
<gene>
    <name evidence="13" type="ORF">H109_01293</name>
</gene>
<comment type="caution">
    <text evidence="13">The sequence shown here is derived from an EMBL/GenBank/DDBJ whole genome shotgun (WGS) entry which is preliminary data.</text>
</comment>
<comment type="catalytic activity">
    <reaction evidence="9">
        <text>Hydrolyzes the peptide bond -P2-(S-farnesyl or geranylgeranyl)C-P1'-P2'-P3'-COOH where P1' and P2' are amino acids with aliphatic sidechains and P3' is any C-terminal residue.</text>
        <dbReference type="EC" id="3.4.26.1"/>
    </reaction>
</comment>
<evidence type="ECO:0000256" key="1">
    <source>
        <dbReference type="ARBA" id="ARBA00004477"/>
    </source>
</evidence>